<comment type="caution">
    <text evidence="1">The sequence shown here is derived from an EMBL/GenBank/DDBJ whole genome shotgun (WGS) entry which is preliminary data.</text>
</comment>
<dbReference type="EMBL" id="VIEB01000271">
    <property type="protein sequence ID" value="TQD97509.1"/>
    <property type="molecule type" value="Genomic_DNA"/>
</dbReference>
<evidence type="ECO:0000313" key="2">
    <source>
        <dbReference type="Proteomes" id="UP000315295"/>
    </source>
</evidence>
<name>A0A540MGJ0_MALBA</name>
<sequence length="54" mass="6011">MVECVCMKHHGLGFDGWCSAAINLNSNNPKQQANYAPNEVFLNTSVFIFSHLVL</sequence>
<dbReference type="Proteomes" id="UP000315295">
    <property type="component" value="Unassembled WGS sequence"/>
</dbReference>
<accession>A0A540MGJ0</accession>
<protein>
    <submittedName>
        <fullName evidence="1">Uncharacterized protein</fullName>
    </submittedName>
</protein>
<proteinExistence type="predicted"/>
<reference evidence="1 2" key="1">
    <citation type="journal article" date="2019" name="G3 (Bethesda)">
        <title>Sequencing of a Wild Apple (Malus baccata) Genome Unravels the Differences Between Cultivated and Wild Apple Species Regarding Disease Resistance and Cold Tolerance.</title>
        <authorList>
            <person name="Chen X."/>
        </authorList>
    </citation>
    <scope>NUCLEOTIDE SEQUENCE [LARGE SCALE GENOMIC DNA]</scope>
    <source>
        <strain evidence="2">cv. Shandingzi</strain>
        <tissue evidence="1">Leaves</tissue>
    </source>
</reference>
<keyword evidence="2" id="KW-1185">Reference proteome</keyword>
<gene>
    <name evidence="1" type="ORF">C1H46_016910</name>
</gene>
<dbReference type="AlphaFoldDB" id="A0A540MGJ0"/>
<evidence type="ECO:0000313" key="1">
    <source>
        <dbReference type="EMBL" id="TQD97509.1"/>
    </source>
</evidence>
<organism evidence="1 2">
    <name type="scientific">Malus baccata</name>
    <name type="common">Siberian crab apple</name>
    <name type="synonym">Pyrus baccata</name>
    <dbReference type="NCBI Taxonomy" id="106549"/>
    <lineage>
        <taxon>Eukaryota</taxon>
        <taxon>Viridiplantae</taxon>
        <taxon>Streptophyta</taxon>
        <taxon>Embryophyta</taxon>
        <taxon>Tracheophyta</taxon>
        <taxon>Spermatophyta</taxon>
        <taxon>Magnoliopsida</taxon>
        <taxon>eudicotyledons</taxon>
        <taxon>Gunneridae</taxon>
        <taxon>Pentapetalae</taxon>
        <taxon>rosids</taxon>
        <taxon>fabids</taxon>
        <taxon>Rosales</taxon>
        <taxon>Rosaceae</taxon>
        <taxon>Amygdaloideae</taxon>
        <taxon>Maleae</taxon>
        <taxon>Malus</taxon>
    </lineage>
</organism>